<evidence type="ECO:0000313" key="4">
    <source>
        <dbReference type="Proteomes" id="UP000396835"/>
    </source>
</evidence>
<keyword evidence="3" id="KW-1185">Reference proteome</keyword>
<sequence length="145" mass="17149">MENNFDYQAVPYDYAHCFNNRCTQSSQCLRHLVAKNSTSQCPTLRIVNPNCIPADTAACPYFNSTQKLHVAWGLKHLLDNVPYKHGNAIRHELISHFGKTNYYRHYRQERALLPQDQEYIRQLFRSYGITAEPQFERYSDEYYYG</sequence>
<dbReference type="OrthoDB" id="1070184at2"/>
<evidence type="ECO:0000313" key="1">
    <source>
        <dbReference type="EMBL" id="RRD92383.1"/>
    </source>
</evidence>
<dbReference type="Proteomes" id="UP000279562">
    <property type="component" value="Unassembled WGS sequence"/>
</dbReference>
<evidence type="ECO:0000313" key="2">
    <source>
        <dbReference type="EMBL" id="VFB13880.1"/>
    </source>
</evidence>
<name>A0A3P2AFG8_9BACE</name>
<dbReference type="EMBL" id="RQYF01000011">
    <property type="protein sequence ID" value="RRD92383.1"/>
    <property type="molecule type" value="Genomic_DNA"/>
</dbReference>
<protein>
    <submittedName>
        <fullName evidence="1">Uncharacterized protein</fullName>
    </submittedName>
</protein>
<dbReference type="InterPro" id="IPR045724">
    <property type="entry name" value="DUF6078"/>
</dbReference>
<evidence type="ECO:0000313" key="3">
    <source>
        <dbReference type="Proteomes" id="UP000279562"/>
    </source>
</evidence>
<proteinExistence type="predicted"/>
<dbReference type="RefSeq" id="WP_125238676.1">
    <property type="nucleotide sequence ID" value="NZ_CAACYH010000004.1"/>
</dbReference>
<organism evidence="1 3">
    <name type="scientific">Prevotella heparinolytica</name>
    <dbReference type="NCBI Taxonomy" id="28113"/>
    <lineage>
        <taxon>Bacteria</taxon>
        <taxon>Pseudomonadati</taxon>
        <taxon>Bacteroidota</taxon>
        <taxon>Bacteroidia</taxon>
        <taxon>Bacteroidales</taxon>
        <taxon>Bacteroidaceae</taxon>
        <taxon>Bacteroides</taxon>
    </lineage>
</organism>
<accession>A0A3P2AFG8</accession>
<dbReference type="EMBL" id="CAACYH010000004">
    <property type="protein sequence ID" value="VFB13880.1"/>
    <property type="molecule type" value="Genomic_DNA"/>
</dbReference>
<dbReference type="AlphaFoldDB" id="A0A3P2AFG8"/>
<dbReference type="Pfam" id="PF19555">
    <property type="entry name" value="DUF6078"/>
    <property type="match status" value="1"/>
</dbReference>
<gene>
    <name evidence="1" type="ORF">EII33_04405</name>
    <name evidence="2" type="ORF">NCTC7812_01412</name>
</gene>
<dbReference type="Proteomes" id="UP000396835">
    <property type="component" value="Unassembled WGS sequence"/>
</dbReference>
<reference evidence="1 3" key="1">
    <citation type="submission" date="2018-11" db="EMBL/GenBank/DDBJ databases">
        <title>Genomes From Bacteria Associated with the Canine Oral Cavity: a Test Case for Automated Genome-Based Taxonomic Assignment.</title>
        <authorList>
            <person name="Coil D.A."/>
            <person name="Jospin G."/>
            <person name="Darling A.E."/>
            <person name="Wallis C."/>
            <person name="Davis I.J."/>
            <person name="Harris S."/>
            <person name="Eisen J.A."/>
            <person name="Holcombe L.J."/>
            <person name="O'Flynn C."/>
        </authorList>
    </citation>
    <scope>NUCLEOTIDE SEQUENCE [LARGE SCALE GENOMIC DNA]</scope>
    <source>
        <strain evidence="1 3">OH1047_COT-310</strain>
    </source>
</reference>
<reference evidence="2 4" key="2">
    <citation type="submission" date="2019-02" db="EMBL/GenBank/DDBJ databases">
        <authorList>
            <consortium name="Pathogen Informatics"/>
        </authorList>
    </citation>
    <scope>NUCLEOTIDE SEQUENCE [LARGE SCALE GENOMIC DNA]</scope>
    <source>
        <strain evidence="2 4">3012STDY7078512</strain>
    </source>
</reference>